<dbReference type="PANTHER" id="PTHR34385:SF1">
    <property type="entry name" value="PEPTIDOGLYCAN L-ALANYL-D-GLUTAMATE ENDOPEPTIDASE CWLK"/>
    <property type="match status" value="1"/>
</dbReference>
<dbReference type="PANTHER" id="PTHR34385">
    <property type="entry name" value="D-ALANYL-D-ALANINE CARBOXYPEPTIDASE"/>
    <property type="match status" value="1"/>
</dbReference>
<evidence type="ECO:0000313" key="4">
    <source>
        <dbReference type="Proteomes" id="UP000657006"/>
    </source>
</evidence>
<dbReference type="EMBL" id="JACRSQ010000056">
    <property type="protein sequence ID" value="MBC8545208.1"/>
    <property type="molecule type" value="Genomic_DNA"/>
</dbReference>
<dbReference type="SUPFAM" id="SSF55166">
    <property type="entry name" value="Hedgehog/DD-peptidase"/>
    <property type="match status" value="1"/>
</dbReference>
<sequence length="291" mass="32593">MKKQIVLQRGLILGLISMMVILMSGCFAGAITDEPYLGEEVSESSAFQEQPRNNTAEAEVTKLWLVDRNTALPSSFTPSALTAVGESGEQLIEAAAADYVKMTEAMKADGVGDLYLVQGYRSYEEQEELYSACVQSFLDKGESASRAELLASYQLAKAGQDEHQTGLAVDVSISSDLTLSEDFRSTDQGKWLARNSWRYGFVYRYETTDTGLKEPWHLRYVGAIHGQIMTERGFTLEEYLDFLAQSGQYYFTDSQGVQYVIYYRSSLVENFRNIQSICGDNQGHYIITCFV</sequence>
<dbReference type="InterPro" id="IPR003709">
    <property type="entry name" value="VanY-like_core_dom"/>
</dbReference>
<dbReference type="InterPro" id="IPR058193">
    <property type="entry name" value="VanY/YodJ_core_dom"/>
</dbReference>
<feature type="transmembrane region" description="Helical" evidence="1">
    <location>
        <begin position="12"/>
        <end position="31"/>
    </location>
</feature>
<gene>
    <name evidence="3" type="ORF">H8730_16870</name>
</gene>
<dbReference type="AlphaFoldDB" id="A0A926I368"/>
<dbReference type="RefSeq" id="WP_177719126.1">
    <property type="nucleotide sequence ID" value="NZ_JACRSQ010000056.1"/>
</dbReference>
<dbReference type="Proteomes" id="UP000657006">
    <property type="component" value="Unassembled WGS sequence"/>
</dbReference>
<dbReference type="GO" id="GO:0008233">
    <property type="term" value="F:peptidase activity"/>
    <property type="evidence" value="ECO:0007669"/>
    <property type="project" value="InterPro"/>
</dbReference>
<evidence type="ECO:0000313" key="3">
    <source>
        <dbReference type="EMBL" id="MBC8545208.1"/>
    </source>
</evidence>
<dbReference type="InterPro" id="IPR052179">
    <property type="entry name" value="DD-CPase-like"/>
</dbReference>
<dbReference type="Gene3D" id="3.30.1380.10">
    <property type="match status" value="1"/>
</dbReference>
<dbReference type="PROSITE" id="PS51257">
    <property type="entry name" value="PROKAR_LIPOPROTEIN"/>
    <property type="match status" value="1"/>
</dbReference>
<dbReference type="CDD" id="cd14852">
    <property type="entry name" value="LD-carboxypeptidase"/>
    <property type="match status" value="1"/>
</dbReference>
<protein>
    <submittedName>
        <fullName evidence="3">M15 family metallopeptidase</fullName>
    </submittedName>
</protein>
<reference evidence="3" key="1">
    <citation type="submission" date="2020-08" db="EMBL/GenBank/DDBJ databases">
        <title>Genome public.</title>
        <authorList>
            <person name="Liu C."/>
            <person name="Sun Q."/>
        </authorList>
    </citation>
    <scope>NUCLEOTIDE SEQUENCE</scope>
    <source>
        <strain evidence="3">NSJ-32</strain>
    </source>
</reference>
<feature type="domain" description="D-alanyl-D-alanine carboxypeptidase-like core" evidence="2">
    <location>
        <begin position="90"/>
        <end position="222"/>
    </location>
</feature>
<evidence type="ECO:0000259" key="2">
    <source>
        <dbReference type="Pfam" id="PF02557"/>
    </source>
</evidence>
<dbReference type="GO" id="GO:0006508">
    <property type="term" value="P:proteolysis"/>
    <property type="evidence" value="ECO:0007669"/>
    <property type="project" value="InterPro"/>
</dbReference>
<dbReference type="Pfam" id="PF02557">
    <property type="entry name" value="VanY"/>
    <property type="match status" value="1"/>
</dbReference>
<keyword evidence="1" id="KW-0812">Transmembrane</keyword>
<dbReference type="InterPro" id="IPR009045">
    <property type="entry name" value="Zn_M74/Hedgehog-like"/>
</dbReference>
<organism evidence="3 4">
    <name type="scientific">Bianquea renquensis</name>
    <dbReference type="NCBI Taxonomy" id="2763661"/>
    <lineage>
        <taxon>Bacteria</taxon>
        <taxon>Bacillati</taxon>
        <taxon>Bacillota</taxon>
        <taxon>Clostridia</taxon>
        <taxon>Eubacteriales</taxon>
        <taxon>Bianqueaceae</taxon>
        <taxon>Bianquea</taxon>
    </lineage>
</organism>
<keyword evidence="1" id="KW-1133">Transmembrane helix</keyword>
<keyword evidence="4" id="KW-1185">Reference proteome</keyword>
<evidence type="ECO:0000256" key="1">
    <source>
        <dbReference type="SAM" id="Phobius"/>
    </source>
</evidence>
<keyword evidence="1" id="KW-0472">Membrane</keyword>
<accession>A0A926I368</accession>
<comment type="caution">
    <text evidence="3">The sequence shown here is derived from an EMBL/GenBank/DDBJ whole genome shotgun (WGS) entry which is preliminary data.</text>
</comment>
<name>A0A926I368_9FIRM</name>
<proteinExistence type="predicted"/>